<feature type="region of interest" description="Disordered" evidence="1">
    <location>
        <begin position="157"/>
        <end position="181"/>
    </location>
</feature>
<name>A0ABW3YKW5_9ACTN</name>
<dbReference type="Proteomes" id="UP001597260">
    <property type="component" value="Unassembled WGS sequence"/>
</dbReference>
<reference evidence="3" key="1">
    <citation type="journal article" date="2019" name="Int. J. Syst. Evol. Microbiol.">
        <title>The Global Catalogue of Microorganisms (GCM) 10K type strain sequencing project: providing services to taxonomists for standard genome sequencing and annotation.</title>
        <authorList>
            <consortium name="The Broad Institute Genomics Platform"/>
            <consortium name="The Broad Institute Genome Sequencing Center for Infectious Disease"/>
            <person name="Wu L."/>
            <person name="Ma J."/>
        </authorList>
    </citation>
    <scope>NUCLEOTIDE SEQUENCE [LARGE SCALE GENOMIC DNA]</scope>
    <source>
        <strain evidence="3">JCM 31037</strain>
    </source>
</reference>
<feature type="compositionally biased region" description="Gly residues" evidence="1">
    <location>
        <begin position="170"/>
        <end position="181"/>
    </location>
</feature>
<comment type="caution">
    <text evidence="2">The sequence shown here is derived from an EMBL/GenBank/DDBJ whole genome shotgun (WGS) entry which is preliminary data.</text>
</comment>
<feature type="compositionally biased region" description="Acidic residues" evidence="1">
    <location>
        <begin position="158"/>
        <end position="167"/>
    </location>
</feature>
<accession>A0ABW3YKW5</accession>
<dbReference type="EMBL" id="JBHTMP010000068">
    <property type="protein sequence ID" value="MFD1325147.1"/>
    <property type="molecule type" value="Genomic_DNA"/>
</dbReference>
<gene>
    <name evidence="2" type="ORF">ACFQ4H_29080</name>
</gene>
<sequence>MIDTEVQLVAQPRLDTLVDRYPTGVHQLRSEFAGVAWIGDMPDRGSGMMGPSYQRRPFDTRLFLPDTHWYDVDLLADVVVQVSASVLQVASTAQQTQGLLGAVAEPVVEFYEHPEGLDGVGLCLWLRGTIWSNIGLSYRVSVLSDSAAVIRCGAAVDGADEDSDTDPDVSGGGDGGGGGGE</sequence>
<evidence type="ECO:0000313" key="3">
    <source>
        <dbReference type="Proteomes" id="UP001597260"/>
    </source>
</evidence>
<proteinExistence type="predicted"/>
<evidence type="ECO:0000313" key="2">
    <source>
        <dbReference type="EMBL" id="MFD1325147.1"/>
    </source>
</evidence>
<evidence type="ECO:0000256" key="1">
    <source>
        <dbReference type="SAM" id="MobiDB-lite"/>
    </source>
</evidence>
<dbReference type="RefSeq" id="WP_377576982.1">
    <property type="nucleotide sequence ID" value="NZ_JBHTMP010000068.1"/>
</dbReference>
<protein>
    <submittedName>
        <fullName evidence="2">Uncharacterized protein</fullName>
    </submittedName>
</protein>
<keyword evidence="3" id="KW-1185">Reference proteome</keyword>
<organism evidence="2 3">
    <name type="scientific">Micromonospora sonneratiae</name>
    <dbReference type="NCBI Taxonomy" id="1184706"/>
    <lineage>
        <taxon>Bacteria</taxon>
        <taxon>Bacillati</taxon>
        <taxon>Actinomycetota</taxon>
        <taxon>Actinomycetes</taxon>
        <taxon>Micromonosporales</taxon>
        <taxon>Micromonosporaceae</taxon>
        <taxon>Micromonospora</taxon>
    </lineage>
</organism>